<dbReference type="InterPro" id="IPR013320">
    <property type="entry name" value="ConA-like_dom_sf"/>
</dbReference>
<dbReference type="PANTHER" id="PTHR43301">
    <property type="entry name" value="ARABINAN ENDO-1,5-ALPHA-L-ARABINOSIDASE"/>
    <property type="match status" value="1"/>
</dbReference>
<evidence type="ECO:0000256" key="3">
    <source>
        <dbReference type="ARBA" id="ARBA00022801"/>
    </source>
</evidence>
<keyword evidence="3" id="KW-0378">Hydrolase</keyword>
<protein>
    <submittedName>
        <fullName evidence="7">Family 43 glycosylhydrolase</fullName>
    </submittedName>
</protein>
<comment type="similarity">
    <text evidence="2">Belongs to the glycosyl hydrolase 43 family.</text>
</comment>
<keyword evidence="6" id="KW-0732">Signal</keyword>
<dbReference type="Proteomes" id="UP001597338">
    <property type="component" value="Unassembled WGS sequence"/>
</dbReference>
<dbReference type="Pfam" id="PF04616">
    <property type="entry name" value="Glyco_hydro_43"/>
    <property type="match status" value="1"/>
</dbReference>
<sequence length="792" mass="83802">MQIRFVAVLASLALALGASALPDGGGAAPAAAAPPPSDSESPPGTVPGHGSPPETLPGHDTSPTTTFTNPITEPFADTYADPAVIRGKDGWWYLYATSDPLVSGGPFGNMHVAKSRDLETWEYVDTIFDEENRPAWAASASYFWAPDIRYVDGQYVMYYTVTDTAENPDPWDYTIGVATAPTPTGPWTDSGGPVLDPRPAGGGAYLNTIDPALFADHDGSRYLYFGGFNGGVWVTELDESGTRAVGAPTRVTVADRYEGAFVVKRDGWYYLMGSSANCCAGPVTGYSVYTGRSRSPLGPFTDHEGVSLNESRVGGTQVLAQNGNRWIGVGHHAVLTDVSGQDWMLYHAIDKDEAWLNEPGGVNRRPTLIDRMDWIDGWPVVNAGAGPSEGPQPGPVSASELGIVSADPVSGPGLRRVAGTLVRGSDGAGDAGAIARLVPDRRGAAVARTAPAPRDVRVEADVRLPDADGALTVAVGGHGPAGVTVRLDAGARELVVGQGRAQRRAEVPANVDLTSWHVLSVEVRDGVLDARLSSSGLGDVDAEVRFEPRRDLPRRAPVRLVADGGEAQLDNLTVVAAHDPVTERVAEPRAGAVTFAEEFDGELDAGWRWLHGPADVEVADGALSWPLTGHDLVGAANDAPALLRDAPEGDFVLEATVTLPLGEDTVRNYQQAGLLVHAGDDDFLRLAPVSIWQTRQVEFGKELTADGRTWFGGHVSGPVADRMHLRLFHTTDPTTGEHEYRAASSRDGESWRFGATWTLPAGTDPEVGIYAGGGAAPATTATFETVLLRELN</sequence>
<organism evidence="7 8">
    <name type="scientific">Promicromonospora aerolata</name>
    <dbReference type="NCBI Taxonomy" id="195749"/>
    <lineage>
        <taxon>Bacteria</taxon>
        <taxon>Bacillati</taxon>
        <taxon>Actinomycetota</taxon>
        <taxon>Actinomycetes</taxon>
        <taxon>Micrococcales</taxon>
        <taxon>Promicromonosporaceae</taxon>
        <taxon>Promicromonospora</taxon>
    </lineage>
</organism>
<evidence type="ECO:0000313" key="7">
    <source>
        <dbReference type="EMBL" id="MFD2025030.1"/>
    </source>
</evidence>
<keyword evidence="8" id="KW-1185">Reference proteome</keyword>
<dbReference type="InterPro" id="IPR006710">
    <property type="entry name" value="Glyco_hydro_43"/>
</dbReference>
<name>A0ABW4V6Q2_9MICO</name>
<dbReference type="EMBL" id="JBHUHF010000001">
    <property type="protein sequence ID" value="MFD2025030.1"/>
    <property type="molecule type" value="Genomic_DNA"/>
</dbReference>
<dbReference type="InterPro" id="IPR050727">
    <property type="entry name" value="GH43_arabinanases"/>
</dbReference>
<feature type="signal peptide" evidence="6">
    <location>
        <begin position="1"/>
        <end position="20"/>
    </location>
</feature>
<dbReference type="PANTHER" id="PTHR43301:SF3">
    <property type="entry name" value="ARABINAN ENDO-1,5-ALPHA-L-ARABINOSIDASE A-RELATED"/>
    <property type="match status" value="1"/>
</dbReference>
<feature type="chain" id="PRO_5046519285" evidence="6">
    <location>
        <begin position="21"/>
        <end position="792"/>
    </location>
</feature>
<evidence type="ECO:0000256" key="2">
    <source>
        <dbReference type="ARBA" id="ARBA00009865"/>
    </source>
</evidence>
<dbReference type="InterPro" id="IPR023296">
    <property type="entry name" value="Glyco_hydro_beta-prop_sf"/>
</dbReference>
<keyword evidence="4" id="KW-0326">Glycosidase</keyword>
<evidence type="ECO:0000256" key="6">
    <source>
        <dbReference type="SAM" id="SignalP"/>
    </source>
</evidence>
<dbReference type="Gene3D" id="2.60.120.200">
    <property type="match status" value="1"/>
</dbReference>
<evidence type="ECO:0000256" key="5">
    <source>
        <dbReference type="SAM" id="MobiDB-lite"/>
    </source>
</evidence>
<comment type="caution">
    <text evidence="7">The sequence shown here is derived from an EMBL/GenBank/DDBJ whole genome shotgun (WGS) entry which is preliminary data.</text>
</comment>
<reference evidence="8" key="1">
    <citation type="journal article" date="2019" name="Int. J. Syst. Evol. Microbiol.">
        <title>The Global Catalogue of Microorganisms (GCM) 10K type strain sequencing project: providing services to taxonomists for standard genome sequencing and annotation.</title>
        <authorList>
            <consortium name="The Broad Institute Genomics Platform"/>
            <consortium name="The Broad Institute Genome Sequencing Center for Infectious Disease"/>
            <person name="Wu L."/>
            <person name="Ma J."/>
        </authorList>
    </citation>
    <scope>NUCLEOTIDE SEQUENCE [LARGE SCALE GENOMIC DNA]</scope>
    <source>
        <strain evidence="8">CCM 7043</strain>
    </source>
</reference>
<evidence type="ECO:0000256" key="4">
    <source>
        <dbReference type="ARBA" id="ARBA00023295"/>
    </source>
</evidence>
<dbReference type="SUPFAM" id="SSF49899">
    <property type="entry name" value="Concanavalin A-like lectins/glucanases"/>
    <property type="match status" value="1"/>
</dbReference>
<dbReference type="RefSeq" id="WP_377196947.1">
    <property type="nucleotide sequence ID" value="NZ_JBHUHF010000001.1"/>
</dbReference>
<proteinExistence type="inferred from homology"/>
<dbReference type="Gene3D" id="2.115.10.20">
    <property type="entry name" value="Glycosyl hydrolase domain, family 43"/>
    <property type="match status" value="1"/>
</dbReference>
<accession>A0ABW4V6Q2</accession>
<evidence type="ECO:0000313" key="8">
    <source>
        <dbReference type="Proteomes" id="UP001597338"/>
    </source>
</evidence>
<feature type="compositionally biased region" description="Low complexity" evidence="5">
    <location>
        <begin position="61"/>
        <end position="74"/>
    </location>
</feature>
<feature type="region of interest" description="Disordered" evidence="5">
    <location>
        <begin position="23"/>
        <end position="74"/>
    </location>
</feature>
<dbReference type="CDD" id="cd18616">
    <property type="entry name" value="GH43_ABN-like"/>
    <property type="match status" value="1"/>
</dbReference>
<evidence type="ECO:0000256" key="1">
    <source>
        <dbReference type="ARBA" id="ARBA00004834"/>
    </source>
</evidence>
<comment type="pathway">
    <text evidence="1">Glycan metabolism; L-arabinan degradation.</text>
</comment>
<gene>
    <name evidence="7" type="ORF">ACFSL2_05855</name>
</gene>
<dbReference type="SUPFAM" id="SSF75005">
    <property type="entry name" value="Arabinanase/levansucrase/invertase"/>
    <property type="match status" value="1"/>
</dbReference>